<gene>
    <name evidence="2" type="ORF">B0T11DRAFT_321591</name>
</gene>
<feature type="region of interest" description="Disordered" evidence="1">
    <location>
        <begin position="140"/>
        <end position="250"/>
    </location>
</feature>
<dbReference type="AlphaFoldDB" id="A0A8K0T870"/>
<feature type="compositionally biased region" description="Basic and acidic residues" evidence="1">
    <location>
        <begin position="225"/>
        <end position="234"/>
    </location>
</feature>
<protein>
    <recommendedName>
        <fullName evidence="4">Prion-inhibition and propagation HeLo domain-containing protein</fullName>
    </recommendedName>
</protein>
<organism evidence="2 3">
    <name type="scientific">Plectosphaerella cucumerina</name>
    <dbReference type="NCBI Taxonomy" id="40658"/>
    <lineage>
        <taxon>Eukaryota</taxon>
        <taxon>Fungi</taxon>
        <taxon>Dikarya</taxon>
        <taxon>Ascomycota</taxon>
        <taxon>Pezizomycotina</taxon>
        <taxon>Sordariomycetes</taxon>
        <taxon>Hypocreomycetidae</taxon>
        <taxon>Glomerellales</taxon>
        <taxon>Plectosphaerellaceae</taxon>
        <taxon>Plectosphaerella</taxon>
    </lineage>
</organism>
<accession>A0A8K0T870</accession>
<evidence type="ECO:0000313" key="3">
    <source>
        <dbReference type="Proteomes" id="UP000813385"/>
    </source>
</evidence>
<reference evidence="2" key="1">
    <citation type="journal article" date="2021" name="Nat. Commun.">
        <title>Genetic determinants of endophytism in the Arabidopsis root mycobiome.</title>
        <authorList>
            <person name="Mesny F."/>
            <person name="Miyauchi S."/>
            <person name="Thiergart T."/>
            <person name="Pickel B."/>
            <person name="Atanasova L."/>
            <person name="Karlsson M."/>
            <person name="Huettel B."/>
            <person name="Barry K.W."/>
            <person name="Haridas S."/>
            <person name="Chen C."/>
            <person name="Bauer D."/>
            <person name="Andreopoulos W."/>
            <person name="Pangilinan J."/>
            <person name="LaButti K."/>
            <person name="Riley R."/>
            <person name="Lipzen A."/>
            <person name="Clum A."/>
            <person name="Drula E."/>
            <person name="Henrissat B."/>
            <person name="Kohler A."/>
            <person name="Grigoriev I.V."/>
            <person name="Martin F.M."/>
            <person name="Hacquard S."/>
        </authorList>
    </citation>
    <scope>NUCLEOTIDE SEQUENCE</scope>
    <source>
        <strain evidence="2">MPI-CAGE-AT-0016</strain>
    </source>
</reference>
<comment type="caution">
    <text evidence="2">The sequence shown here is derived from an EMBL/GenBank/DDBJ whole genome shotgun (WGS) entry which is preliminary data.</text>
</comment>
<feature type="compositionally biased region" description="Basic residues" evidence="1">
    <location>
        <begin position="213"/>
        <end position="224"/>
    </location>
</feature>
<sequence>MAGFEPISGTMGAIALVDRMFQGVIWVYGQYKITEAFGADFVEYSDIYESEIVRFEKIRDHNVTGLTEDPLEDDKRKLKPQLRNRFLQWVRHLEACEDLIRKCESGLSGPGSRQFDVESLDASTGNIISPIPTLINVQTASSSAVSTTPETPQPGSGASTPGQLSEKALSVSVTGDSENQNLHDAAAESPNGGTAPAPKSLSTRVRQFLKPLKMSRRSSSKGRGRSRDSMDRRQIIPSRPISLDPEDRRAMSDREQVASEVQSQISARGRISWLSRREEFLGLLKKLEGHGNFFTSMIQIDHSHQETVRTAMTEKLRPRIARQEDAGQRLKRLLKSMERLQGSRQKDIWLMMHSDPFELSSSLRKGGVNMQDNSAAFYLRLKNKGEVQAAEQPTNQVPPAKHDEYRIFDVSAEQPAQRNTPQLFGRVEELLGASANEVGLLGFIDATIQVLPSGTEHSDGPTLRESFSKAAEREYFRNAIHAKTRARLSLVAVTSLLYCLVAQGPKDLDADSLHYYPAQTGGGQELEFDKSRINPFVLLELTPLASAVRPSVFAEALSSASSPDTPGRVMIQKLGILMFEIGMWESCAGETHLARVEAAKTGKEATAMVHPKFRDAIRECLDCTGDVRWTEWLFWNVAEPLEKAVRKLDEVRMVRNR</sequence>
<evidence type="ECO:0000256" key="1">
    <source>
        <dbReference type="SAM" id="MobiDB-lite"/>
    </source>
</evidence>
<feature type="compositionally biased region" description="Polar residues" evidence="1">
    <location>
        <begin position="171"/>
        <end position="182"/>
    </location>
</feature>
<evidence type="ECO:0000313" key="2">
    <source>
        <dbReference type="EMBL" id="KAH7349741.1"/>
    </source>
</evidence>
<proteinExistence type="predicted"/>
<name>A0A8K0T870_9PEZI</name>
<keyword evidence="3" id="KW-1185">Reference proteome</keyword>
<feature type="compositionally biased region" description="Low complexity" evidence="1">
    <location>
        <begin position="140"/>
        <end position="150"/>
    </location>
</feature>
<dbReference type="Proteomes" id="UP000813385">
    <property type="component" value="Unassembled WGS sequence"/>
</dbReference>
<feature type="compositionally biased region" description="Polar residues" evidence="1">
    <location>
        <begin position="153"/>
        <end position="163"/>
    </location>
</feature>
<dbReference type="OrthoDB" id="5237481at2759"/>
<dbReference type="EMBL" id="JAGPXD010000006">
    <property type="protein sequence ID" value="KAH7349741.1"/>
    <property type="molecule type" value="Genomic_DNA"/>
</dbReference>
<evidence type="ECO:0008006" key="4">
    <source>
        <dbReference type="Google" id="ProtNLM"/>
    </source>
</evidence>